<dbReference type="OrthoDB" id="192832at2759"/>
<evidence type="ECO:0000313" key="7">
    <source>
        <dbReference type="Proteomes" id="UP000076532"/>
    </source>
</evidence>
<dbReference type="PANTHER" id="PTHR10963">
    <property type="entry name" value="GLYCOSYL HYDROLASE-RELATED"/>
    <property type="match status" value="1"/>
</dbReference>
<evidence type="ECO:0000256" key="1">
    <source>
        <dbReference type="ARBA" id="ARBA00006865"/>
    </source>
</evidence>
<organism evidence="6 7">
    <name type="scientific">Athelia psychrophila</name>
    <dbReference type="NCBI Taxonomy" id="1759441"/>
    <lineage>
        <taxon>Eukaryota</taxon>
        <taxon>Fungi</taxon>
        <taxon>Dikarya</taxon>
        <taxon>Basidiomycota</taxon>
        <taxon>Agaricomycotina</taxon>
        <taxon>Agaricomycetes</taxon>
        <taxon>Agaricomycetidae</taxon>
        <taxon>Atheliales</taxon>
        <taxon>Atheliaceae</taxon>
        <taxon>Athelia</taxon>
    </lineage>
</organism>
<comment type="similarity">
    <text evidence="1">Belongs to the glycosyl hydrolase 16 family.</text>
</comment>
<dbReference type="GO" id="GO:0009251">
    <property type="term" value="P:glucan catabolic process"/>
    <property type="evidence" value="ECO:0007669"/>
    <property type="project" value="TreeGrafter"/>
</dbReference>
<evidence type="ECO:0000256" key="3">
    <source>
        <dbReference type="ARBA" id="ARBA00023295"/>
    </source>
</evidence>
<dbReference type="Proteomes" id="UP000076532">
    <property type="component" value="Unassembled WGS sequence"/>
</dbReference>
<accession>A0A166DSX3</accession>
<dbReference type="Gene3D" id="2.60.120.200">
    <property type="match status" value="1"/>
</dbReference>
<feature type="chain" id="PRO_5007872318" evidence="4">
    <location>
        <begin position="22"/>
        <end position="320"/>
    </location>
</feature>
<dbReference type="GO" id="GO:0004553">
    <property type="term" value="F:hydrolase activity, hydrolyzing O-glycosyl compounds"/>
    <property type="evidence" value="ECO:0007669"/>
    <property type="project" value="InterPro"/>
</dbReference>
<evidence type="ECO:0000256" key="4">
    <source>
        <dbReference type="SAM" id="SignalP"/>
    </source>
</evidence>
<dbReference type="InterPro" id="IPR050546">
    <property type="entry name" value="Glycosyl_Hydrlase_16"/>
</dbReference>
<protein>
    <submittedName>
        <fullName evidence="6">Glycoside hydrolase family 16 protein</fullName>
    </submittedName>
</protein>
<dbReference type="FunFam" id="2.60.120.200:FF:000114">
    <property type="entry name" value="Probable endo-1,3(4)-beta-glucanase NFIA_089530"/>
    <property type="match status" value="1"/>
</dbReference>
<dbReference type="InterPro" id="IPR000757">
    <property type="entry name" value="Beta-glucanase-like"/>
</dbReference>
<keyword evidence="3" id="KW-0326">Glycosidase</keyword>
<dbReference type="InterPro" id="IPR013320">
    <property type="entry name" value="ConA-like_dom_sf"/>
</dbReference>
<feature type="domain" description="GH16" evidence="5">
    <location>
        <begin position="39"/>
        <end position="288"/>
    </location>
</feature>
<keyword evidence="7" id="KW-1185">Reference proteome</keyword>
<evidence type="ECO:0000313" key="6">
    <source>
        <dbReference type="EMBL" id="KZP15037.1"/>
    </source>
</evidence>
<dbReference type="PROSITE" id="PS51762">
    <property type="entry name" value="GH16_2"/>
    <property type="match status" value="1"/>
</dbReference>
<dbReference type="SUPFAM" id="SSF49899">
    <property type="entry name" value="Concanavalin A-like lectins/glucanases"/>
    <property type="match status" value="1"/>
</dbReference>
<gene>
    <name evidence="6" type="ORF">FIBSPDRAFT_833387</name>
</gene>
<dbReference type="PANTHER" id="PTHR10963:SF24">
    <property type="entry name" value="GLYCOSIDASE C21B10.07-RELATED"/>
    <property type="match status" value="1"/>
</dbReference>
<proteinExistence type="inferred from homology"/>
<dbReference type="Pfam" id="PF26113">
    <property type="entry name" value="GH16_XgeA"/>
    <property type="match status" value="1"/>
</dbReference>
<dbReference type="CDD" id="cd02181">
    <property type="entry name" value="GH16_fungal_Lam16A_glucanase"/>
    <property type="match status" value="1"/>
</dbReference>
<dbReference type="AlphaFoldDB" id="A0A166DSX3"/>
<evidence type="ECO:0000256" key="2">
    <source>
        <dbReference type="ARBA" id="ARBA00022801"/>
    </source>
</evidence>
<keyword evidence="4" id="KW-0732">Signal</keyword>
<dbReference type="STRING" id="436010.A0A166DSX3"/>
<name>A0A166DSX3_9AGAM</name>
<reference evidence="6 7" key="1">
    <citation type="journal article" date="2016" name="Mol. Biol. Evol.">
        <title>Comparative Genomics of Early-Diverging Mushroom-Forming Fungi Provides Insights into the Origins of Lignocellulose Decay Capabilities.</title>
        <authorList>
            <person name="Nagy L.G."/>
            <person name="Riley R."/>
            <person name="Tritt A."/>
            <person name="Adam C."/>
            <person name="Daum C."/>
            <person name="Floudas D."/>
            <person name="Sun H."/>
            <person name="Yadav J.S."/>
            <person name="Pangilinan J."/>
            <person name="Larsson K.H."/>
            <person name="Matsuura K."/>
            <person name="Barry K."/>
            <person name="Labutti K."/>
            <person name="Kuo R."/>
            <person name="Ohm R.A."/>
            <person name="Bhattacharya S.S."/>
            <person name="Shirouzu T."/>
            <person name="Yoshinaga Y."/>
            <person name="Martin F.M."/>
            <person name="Grigoriev I.V."/>
            <person name="Hibbett D.S."/>
        </authorList>
    </citation>
    <scope>NUCLEOTIDE SEQUENCE [LARGE SCALE GENOMIC DNA]</scope>
    <source>
        <strain evidence="6 7">CBS 109695</strain>
    </source>
</reference>
<evidence type="ECO:0000259" key="5">
    <source>
        <dbReference type="PROSITE" id="PS51762"/>
    </source>
</evidence>
<keyword evidence="2 6" id="KW-0378">Hydrolase</keyword>
<sequence>MKLSATSVFLALAYASTSVLANTYSLKSSIVGSQFLSAFTFEAIADPTGGFVTYLSESAAQSAALISTTSTSFRMGADHTSVLSASGAGRKSVRIKSTAAYTTHVAVFNVNHMPEGCGTWPAIWEVDEADWPNGGEIDIVEGVNNVTPNQSTLHTGPGCTIPASGVSQYGTTVGTDCNANDNGNAGCGVKSPDANSFGPKFNAAGGGYYAMERTTTSIKVWFWARGSSSIPAALSSGSSSIDTSGWGEPTANFPNTDCNIGNSFAALNIVINLTFCGDWAGNSAVYAASGCPSTCNAYVAANPSAFSNAYFDFASLKIYE</sequence>
<dbReference type="EMBL" id="KV417609">
    <property type="protein sequence ID" value="KZP15037.1"/>
    <property type="molecule type" value="Genomic_DNA"/>
</dbReference>
<feature type="signal peptide" evidence="4">
    <location>
        <begin position="1"/>
        <end position="21"/>
    </location>
</feature>